<dbReference type="PANTHER" id="PTHR38248:SF2">
    <property type="entry name" value="FUNK1 11"/>
    <property type="match status" value="1"/>
</dbReference>
<evidence type="ECO:0000256" key="1">
    <source>
        <dbReference type="SAM" id="MobiDB-lite"/>
    </source>
</evidence>
<dbReference type="PROSITE" id="PS00109">
    <property type="entry name" value="PROTEIN_KINASE_TYR"/>
    <property type="match status" value="1"/>
</dbReference>
<accession>A0A4V1Q2F7</accession>
<dbReference type="InterPro" id="IPR011009">
    <property type="entry name" value="Kinase-like_dom_sf"/>
</dbReference>
<dbReference type="PANTHER" id="PTHR38248">
    <property type="entry name" value="FUNK1 6"/>
    <property type="match status" value="1"/>
</dbReference>
<evidence type="ECO:0000313" key="4">
    <source>
        <dbReference type="Proteomes" id="UP000290288"/>
    </source>
</evidence>
<evidence type="ECO:0000313" key="3">
    <source>
        <dbReference type="EMBL" id="RXW14928.1"/>
    </source>
</evidence>
<organism evidence="3 4">
    <name type="scientific">Candolleomyces aberdarensis</name>
    <dbReference type="NCBI Taxonomy" id="2316362"/>
    <lineage>
        <taxon>Eukaryota</taxon>
        <taxon>Fungi</taxon>
        <taxon>Dikarya</taxon>
        <taxon>Basidiomycota</taxon>
        <taxon>Agaricomycotina</taxon>
        <taxon>Agaricomycetes</taxon>
        <taxon>Agaricomycetidae</taxon>
        <taxon>Agaricales</taxon>
        <taxon>Agaricineae</taxon>
        <taxon>Psathyrellaceae</taxon>
        <taxon>Candolleomyces</taxon>
    </lineage>
</organism>
<dbReference type="GO" id="GO:0004672">
    <property type="term" value="F:protein kinase activity"/>
    <property type="evidence" value="ECO:0007669"/>
    <property type="project" value="InterPro"/>
</dbReference>
<protein>
    <recommendedName>
        <fullName evidence="2">Protein kinase domain-containing protein</fullName>
    </recommendedName>
</protein>
<dbReference type="Proteomes" id="UP000290288">
    <property type="component" value="Unassembled WGS sequence"/>
</dbReference>
<evidence type="ECO:0000259" key="2">
    <source>
        <dbReference type="PROSITE" id="PS50011"/>
    </source>
</evidence>
<sequence>MTFSDDSLSFSTHHTEEREDVLNRVLAQELGADTPLSNSDWAGSLYAELVSESALETYLQKSEVYEGRRWINIPEDPSHRSELNEPLCRVINSVVQHFGPRKKKASREAVSVSANSFKFEPIGSTKHSSSPDIVVKASGPSFSPPKGARLGFSNVAACIDTRLEEDANNVLNHLSEMAIYAKHMFIHQPNRLFVRSLLVTEKRARLFHFDRSGAQYSHLFDIHDKPHAFIRLILGLCTINERLLGLDDTIQWIKGPGGRRSRGTLRTIGPDNAIVTYDLDMDQIPFIRTNLCGRGTTCWIVKNANGQRLVVKDYWVVDNRPSEVGLLGEVKGLRGVCQMVSFEDNRARTKDFRGDTTAFKSDAFQNRTSVRIVMKAYSSSIENFRSVEQVLAALRDAIAAHKTLLSRNIIHRDISPNNILLSTYGADKGDRGVLIDLDIALKSKGPVSETPVDCRMGTRMFQSIMVLKSCQLTPDYLPEHDYLDDLESFFWLFTYILLTYTPNGHRMPSDDYRERLMSSWSHHDPTSALLSKWAFLNSPSAIRESQEAMHPSWRSACSTLFLEFREFAHEVSYEKERLIYEGQEVLGTAAPDRFSSLRSNVDEHYRRVIRMFDAALQNVPEVRVDESVPGPPPLNSSTSQFSSSDIVALDQ</sequence>
<dbReference type="PROSITE" id="PS50011">
    <property type="entry name" value="PROTEIN_KINASE_DOM"/>
    <property type="match status" value="1"/>
</dbReference>
<dbReference type="SUPFAM" id="SSF56112">
    <property type="entry name" value="Protein kinase-like (PK-like)"/>
    <property type="match status" value="1"/>
</dbReference>
<dbReference type="InterPro" id="IPR008266">
    <property type="entry name" value="Tyr_kinase_AS"/>
</dbReference>
<feature type="domain" description="Protein kinase" evidence="2">
    <location>
        <begin position="286"/>
        <end position="568"/>
    </location>
</feature>
<reference evidence="3 4" key="1">
    <citation type="submission" date="2019-01" db="EMBL/GenBank/DDBJ databases">
        <title>Draft genome sequence of Psathyrella aberdarensis IHI B618.</title>
        <authorList>
            <person name="Buettner E."/>
            <person name="Kellner H."/>
        </authorList>
    </citation>
    <scope>NUCLEOTIDE SEQUENCE [LARGE SCALE GENOMIC DNA]</scope>
    <source>
        <strain evidence="3 4">IHI B618</strain>
    </source>
</reference>
<dbReference type="AlphaFoldDB" id="A0A4V1Q2F7"/>
<dbReference type="STRING" id="2316362.A0A4V1Q2F7"/>
<dbReference type="Gene3D" id="1.10.510.10">
    <property type="entry name" value="Transferase(Phosphotransferase) domain 1"/>
    <property type="match status" value="1"/>
</dbReference>
<comment type="caution">
    <text evidence="3">The sequence shown here is derived from an EMBL/GenBank/DDBJ whole genome shotgun (WGS) entry which is preliminary data.</text>
</comment>
<dbReference type="OrthoDB" id="5584477at2759"/>
<dbReference type="EMBL" id="SDEE01000624">
    <property type="protein sequence ID" value="RXW14928.1"/>
    <property type="molecule type" value="Genomic_DNA"/>
</dbReference>
<dbReference type="Pfam" id="PF17667">
    <property type="entry name" value="Pkinase_fungal"/>
    <property type="match status" value="1"/>
</dbReference>
<dbReference type="InterPro" id="IPR000719">
    <property type="entry name" value="Prot_kinase_dom"/>
</dbReference>
<feature type="region of interest" description="Disordered" evidence="1">
    <location>
        <begin position="624"/>
        <end position="651"/>
    </location>
</feature>
<proteinExistence type="predicted"/>
<dbReference type="GO" id="GO:0005524">
    <property type="term" value="F:ATP binding"/>
    <property type="evidence" value="ECO:0007669"/>
    <property type="project" value="InterPro"/>
</dbReference>
<name>A0A4V1Q2F7_9AGAR</name>
<gene>
    <name evidence="3" type="ORF">EST38_g10920</name>
</gene>
<feature type="compositionally biased region" description="Polar residues" evidence="1">
    <location>
        <begin position="635"/>
        <end position="645"/>
    </location>
</feature>
<keyword evidence="4" id="KW-1185">Reference proteome</keyword>
<dbReference type="InterPro" id="IPR040976">
    <property type="entry name" value="Pkinase_fungal"/>
</dbReference>